<evidence type="ECO:0000313" key="9">
    <source>
        <dbReference type="Proteomes" id="UP000039865"/>
    </source>
</evidence>
<dbReference type="SUPFAM" id="SSF52833">
    <property type="entry name" value="Thioredoxin-like"/>
    <property type="match status" value="1"/>
</dbReference>
<keyword evidence="9" id="KW-1185">Reference proteome</keyword>
<dbReference type="AlphaFoldDB" id="A0A078AQU9"/>
<feature type="region of interest" description="Disordered" evidence="5">
    <location>
        <begin position="747"/>
        <end position="789"/>
    </location>
</feature>
<dbReference type="InterPro" id="IPR010987">
    <property type="entry name" value="Glutathione-S-Trfase_C-like"/>
</dbReference>
<dbReference type="GO" id="GO:0005634">
    <property type="term" value="C:nucleus"/>
    <property type="evidence" value="ECO:0007669"/>
    <property type="project" value="TreeGrafter"/>
</dbReference>
<dbReference type="InterPro" id="IPR001662">
    <property type="entry name" value="EF1B_G_C"/>
</dbReference>
<keyword evidence="1 3" id="KW-0251">Elongation factor</keyword>
<dbReference type="Proteomes" id="UP000039865">
    <property type="component" value="Unassembled WGS sequence"/>
</dbReference>
<dbReference type="PANTHER" id="PTHR43986">
    <property type="entry name" value="ELONGATION FACTOR 1-GAMMA"/>
    <property type="match status" value="1"/>
</dbReference>
<evidence type="ECO:0000259" key="6">
    <source>
        <dbReference type="PROSITE" id="PS50040"/>
    </source>
</evidence>
<dbReference type="Gene3D" id="3.30.70.1010">
    <property type="entry name" value="Translation elongation factor EF1B, gamma chain, conserved domain"/>
    <property type="match status" value="1"/>
</dbReference>
<feature type="compositionally biased region" description="Basic and acidic residues" evidence="5">
    <location>
        <begin position="751"/>
        <end position="789"/>
    </location>
</feature>
<dbReference type="Gene3D" id="1.20.1050.10">
    <property type="match status" value="1"/>
</dbReference>
<accession>A0A078AQU9</accession>
<feature type="compositionally biased region" description="Basic and acidic residues" evidence="5">
    <location>
        <begin position="166"/>
        <end position="177"/>
    </location>
</feature>
<feature type="compositionally biased region" description="Basic and acidic residues" evidence="5">
    <location>
        <begin position="443"/>
        <end position="470"/>
    </location>
</feature>
<organism evidence="8 9">
    <name type="scientific">Stylonychia lemnae</name>
    <name type="common">Ciliate</name>
    <dbReference type="NCBI Taxonomy" id="5949"/>
    <lineage>
        <taxon>Eukaryota</taxon>
        <taxon>Sar</taxon>
        <taxon>Alveolata</taxon>
        <taxon>Ciliophora</taxon>
        <taxon>Intramacronucleata</taxon>
        <taxon>Spirotrichea</taxon>
        <taxon>Stichotrichia</taxon>
        <taxon>Sporadotrichida</taxon>
        <taxon>Oxytrichidae</taxon>
        <taxon>Stylonychinae</taxon>
        <taxon>Stylonychia</taxon>
    </lineage>
</organism>
<protein>
    <submittedName>
        <fullName evidence="8">Elongation factor 1</fullName>
    </submittedName>
</protein>
<gene>
    <name evidence="8" type="primary">Contig9823.g10507</name>
    <name evidence="8" type="ORF">STYLEM_12660</name>
</gene>
<feature type="domain" description="GST C-terminal" evidence="7">
    <location>
        <begin position="619"/>
        <end position="746"/>
    </location>
</feature>
<feature type="coiled-coil region" evidence="4">
    <location>
        <begin position="199"/>
        <end position="226"/>
    </location>
</feature>
<dbReference type="GO" id="GO:0005737">
    <property type="term" value="C:cytoplasm"/>
    <property type="evidence" value="ECO:0007669"/>
    <property type="project" value="TreeGrafter"/>
</dbReference>
<dbReference type="InterPro" id="IPR050802">
    <property type="entry name" value="EF-GSTs"/>
</dbReference>
<feature type="compositionally biased region" description="Basic and acidic residues" evidence="5">
    <location>
        <begin position="565"/>
        <end position="579"/>
    </location>
</feature>
<proteinExistence type="predicted"/>
<dbReference type="InterPro" id="IPR036249">
    <property type="entry name" value="Thioredoxin-like_sf"/>
</dbReference>
<feature type="region of interest" description="Disordered" evidence="5">
    <location>
        <begin position="1"/>
        <end position="106"/>
    </location>
</feature>
<keyword evidence="2 3" id="KW-0648">Protein biosynthesis</keyword>
<evidence type="ECO:0000256" key="4">
    <source>
        <dbReference type="SAM" id="Coils"/>
    </source>
</evidence>
<dbReference type="InParanoid" id="A0A078AQU9"/>
<dbReference type="SUPFAM" id="SSF89942">
    <property type="entry name" value="eEF1-gamma domain"/>
    <property type="match status" value="1"/>
</dbReference>
<evidence type="ECO:0000313" key="8">
    <source>
        <dbReference type="EMBL" id="CDW83612.1"/>
    </source>
</evidence>
<reference evidence="8 9" key="1">
    <citation type="submission" date="2014-06" db="EMBL/GenBank/DDBJ databases">
        <authorList>
            <person name="Swart Estienne"/>
        </authorList>
    </citation>
    <scope>NUCLEOTIDE SEQUENCE [LARGE SCALE GENOMIC DNA]</scope>
    <source>
        <strain evidence="8 9">130c</strain>
    </source>
</reference>
<dbReference type="EMBL" id="CCKQ01011999">
    <property type="protein sequence ID" value="CDW83612.1"/>
    <property type="molecule type" value="Genomic_DNA"/>
</dbReference>
<evidence type="ECO:0000256" key="3">
    <source>
        <dbReference type="PROSITE-ProRule" id="PRU00519"/>
    </source>
</evidence>
<dbReference type="SUPFAM" id="SSF47616">
    <property type="entry name" value="GST C-terminal domain-like"/>
    <property type="match status" value="1"/>
</dbReference>
<dbReference type="PROSITE" id="PS50040">
    <property type="entry name" value="EF1G_C"/>
    <property type="match status" value="1"/>
</dbReference>
<dbReference type="InterPro" id="IPR004046">
    <property type="entry name" value="GST_C"/>
</dbReference>
<keyword evidence="4" id="KW-0175">Coiled coil</keyword>
<evidence type="ECO:0000256" key="1">
    <source>
        <dbReference type="ARBA" id="ARBA00022768"/>
    </source>
</evidence>
<dbReference type="Gene3D" id="3.40.30.10">
    <property type="entry name" value="Glutaredoxin"/>
    <property type="match status" value="1"/>
</dbReference>
<dbReference type="Pfam" id="PF00647">
    <property type="entry name" value="EF1G"/>
    <property type="match status" value="1"/>
</dbReference>
<dbReference type="Pfam" id="PF00043">
    <property type="entry name" value="GST_C"/>
    <property type="match status" value="1"/>
</dbReference>
<feature type="region of interest" description="Disordered" evidence="5">
    <location>
        <begin position="430"/>
        <end position="470"/>
    </location>
</feature>
<dbReference type="GO" id="GO:0003746">
    <property type="term" value="F:translation elongation factor activity"/>
    <property type="evidence" value="ECO:0007669"/>
    <property type="project" value="UniProtKB-UniRule"/>
</dbReference>
<evidence type="ECO:0000256" key="5">
    <source>
        <dbReference type="SAM" id="MobiDB-lite"/>
    </source>
</evidence>
<feature type="compositionally biased region" description="Basic and acidic residues" evidence="5">
    <location>
        <begin position="34"/>
        <end position="59"/>
    </location>
</feature>
<dbReference type="PANTHER" id="PTHR43986:SF1">
    <property type="entry name" value="ELONGATION FACTOR 1-GAMMA"/>
    <property type="match status" value="1"/>
</dbReference>
<evidence type="ECO:0000256" key="2">
    <source>
        <dbReference type="ARBA" id="ARBA00022917"/>
    </source>
</evidence>
<dbReference type="InterPro" id="IPR036282">
    <property type="entry name" value="Glutathione-S-Trfase_C_sf"/>
</dbReference>
<feature type="domain" description="EF-1-gamma C-terminal" evidence="6">
    <location>
        <begin position="785"/>
        <end position="943"/>
    </location>
</feature>
<dbReference type="SMART" id="SM01183">
    <property type="entry name" value="EF1G"/>
    <property type="match status" value="1"/>
</dbReference>
<dbReference type="InterPro" id="IPR040079">
    <property type="entry name" value="Glutathione_S-Trfase"/>
</dbReference>
<dbReference type="SFLD" id="SFLDS00019">
    <property type="entry name" value="Glutathione_Transferase_(cytos"/>
    <property type="match status" value="1"/>
</dbReference>
<sequence>MSQKSGRSISKIPDETEEEHYSSEQLDSQQEVDSESHKSEDSLSEQSKSEDSFESKSSESIEENTNQDQSDQEQDEDDQIDENDELDQHSQSQQNDDYECDEEGRPKGVSKLFNLIKEDLGETQSESFKLFYDLMSNQIKYCLQNYIENDDEDEGQEQNTSQNQLEESKLEKKKDNNSKPIISPIVLANLLQQQKSLILNVVDQQKDRLINESKQQKNQLIQQSQDTLSFKNIQASSSHQVVEERKIKLKLKPRNQQTKQHMINKNKNHLIMINTMNTKELKVILEYLADKQCELPINKVLLRTSSRKFTVEQQNLKIQELIKNEKPIEQKESEPAVYQIMYDIIDNTKGKNVGQKRFFKENQISLINTKQDGKRGFQDLSKMSALSDDEDEDLNDEDLISMFTEVFSIILLNKRKKFLKLKHLDKDARLPHPSSLLSKSKKNNSEYESRSKRREVKQQMKSENEKAFQTKDNRLSEQISFGMNSSKGGYNLPFTQEKQVNNPEDSQFELFETNPYFHQLMKQRNINQQQNQADISTLLVKVTGKLLNLSFNEIQIPAPEPQASGKEKEPKTNAGDKLRAKSQTGKFPILETPEGFTIFEGLTIAKYLARQRPSFYGDSNLQTALIDQWVDYVSSSIAPQSQQIQNQVFGLVDADPKSFSLELNSFKKNLQVFESHLKLRNFLVGYQMTLADVALVANLIVPLQTVLDATFRKESIPNLSRYCSIILENPTFVSVFGRVHFSKKPINPKFDFSKQQEKKPQPQKQEKPKEEKPKIEAKDEKKEKEPSWEDKLPQSTFDLFNYKTLIVNAEDKREALQQLWSQWDDNAFSIWFIHYQKYDGEGVQLHVTNNLMNGFMQRIDDKLRKHALGVIGVYGEEPSLEIMGVLMWRGTGIPLPMEEHPQFEYYNKRRLDIQGSDADKKLVESFWVSKEEGTLEVDGKQLKVQTKKLYK</sequence>
<dbReference type="PROSITE" id="PS50405">
    <property type="entry name" value="GST_CTER"/>
    <property type="match status" value="1"/>
</dbReference>
<feature type="region of interest" description="Disordered" evidence="5">
    <location>
        <begin position="151"/>
        <end position="177"/>
    </location>
</feature>
<dbReference type="OrthoDB" id="292533at2759"/>
<feature type="compositionally biased region" description="Acidic residues" evidence="5">
    <location>
        <begin position="70"/>
        <end position="85"/>
    </location>
</feature>
<evidence type="ECO:0000259" key="7">
    <source>
        <dbReference type="PROSITE" id="PS50405"/>
    </source>
</evidence>
<feature type="region of interest" description="Disordered" evidence="5">
    <location>
        <begin position="558"/>
        <end position="583"/>
    </location>
</feature>
<dbReference type="InterPro" id="IPR036433">
    <property type="entry name" value="EF1B_G_C_sf"/>
</dbReference>
<name>A0A078AQU9_STYLE</name>